<dbReference type="InterPro" id="IPR017956">
    <property type="entry name" value="AT_hook_DNA-bd_motif"/>
</dbReference>
<feature type="compositionally biased region" description="Basic residues" evidence="2">
    <location>
        <begin position="2424"/>
        <end position="2435"/>
    </location>
</feature>
<feature type="region of interest" description="Disordered" evidence="2">
    <location>
        <begin position="1519"/>
        <end position="1552"/>
    </location>
</feature>
<feature type="region of interest" description="Disordered" evidence="2">
    <location>
        <begin position="999"/>
        <end position="1020"/>
    </location>
</feature>
<feature type="compositionally biased region" description="Basic residues" evidence="2">
    <location>
        <begin position="2501"/>
        <end position="2510"/>
    </location>
</feature>
<feature type="compositionally biased region" description="Basic residues" evidence="2">
    <location>
        <begin position="2027"/>
        <end position="2038"/>
    </location>
</feature>
<feature type="region of interest" description="Disordered" evidence="2">
    <location>
        <begin position="1707"/>
        <end position="1726"/>
    </location>
</feature>
<feature type="compositionally biased region" description="Polar residues" evidence="2">
    <location>
        <begin position="1800"/>
        <end position="1809"/>
    </location>
</feature>
<keyword evidence="1" id="KW-0479">Metal-binding</keyword>
<dbReference type="SMART" id="SM00355">
    <property type="entry name" value="ZnF_C2H2"/>
    <property type="match status" value="6"/>
</dbReference>
<dbReference type="InterPro" id="IPR013087">
    <property type="entry name" value="Znf_C2H2_type"/>
</dbReference>
<sequence length="4019" mass="457257">MVNSGSFDSADGNRNGKSRCGTHQQVGGDAALGSQSSDAADDPNNKTPTLESADGDLPVSAIEPTPTKTEINEYAIPLEEKVLEEKPTRQARKLLCLYCDRTFVSANLRQKHVERVHSVKPNRRVSARRQNQQLCTTPCSHCDKLNTAEHTLSDLFQHLVQDHPAKYYGCISCEERFLNSFYLSEHNRNNHFMEISNLPDPLETNDNVEDTLKGSITRSKLRSKPEEPSPNEETNLPNNKKKKKSKLKDLRNKKISIKTSKIAIKRSTRLQQQAKEIDLNKKRKDRKLTNNTKPETMTNKLADKSINPYPEFDNFYRVKKITDHSIDNLKISSLTFDDVFDKAFFNRIKCNIEENLLHHIDGKLFKNEESENRISNFEKIPTAAQEIQNQNADNFGCEMSLNAITPASALSLNSQFGEDFESQIEYGSKPSKKKPQIKSDEVHYKYFTRRKYQASILQQKENRDLSKLDMWTQVLVKERQEKVLDKKKSSKELQEYTSGQEYKSKIKREELNRILDRRGPFEDLKEEATKKAAFDKLNSSSENDISQEVFTDVREVLNDLLNRVFEAVKEEDEPLEVCLKEIDKREIPAFLNLRRKTSLTQEEIDKSDKIALICSSQETENFELPTNAVRGKNETIELTGEWARSRMYICAACGGKFSNMKYLLDHKSLYHQNVWVQHYEFVGNQSELYRHLSIPNLGKVGFVEETIPCKQLWKRSEARLCTKCGKRCNSLGELHRHVLECGGDWTWMLARKKLKYKPMGGKTRRKRKVFTGFEPKNPNRIKKTETTEKKILKKPMDGPRQRPSDADTIQRMLANLPAKRMRRNIMSLSDVVFKSKKTNNTQKLPPTKVKRGSKMQTDKNIKSNSCRALRSFGKVLSSRILDINSSLMVKRKIKVLRSQRLTRNNSKNESEKVLSDTELIEEDAKIPLENTKKSIGKRILNSRLNLKNFFPVKKRAKNLEKIPQEPESEESKYLENFDQTKKNKRGGLKGFVRALSLRKRNSKDDEDKTKKPEKIEETPKKRKLTFRKVINKVKKLKTTSNKPTVNQAPFLEEPVQQAQETTVEVEEENIQEKEDLVPTVTDSENPPIPETIFNLVEKEEKGLQAKGELDFDDISNKILEPTTIDISIKPKSVPLLSPNVKGKIRKPSRGLNDCIAMLTTKLKQKDDKLSLSRESLFSTSSTTSVEPHANLLVPILPTVTTVNESPLDLSKKSESTPDLSEKVLPDASWTSVDDIIQKVIDENTINGCNKSNLDDTIDFVVNNSLDWFEIRQRKKPRRRKHSDDGLITNILFGKDKLIIAPSSNPNDDDPLIAKIKENELKMSSANAQNLLPLPNLLVNPFPFLSVFEPEVLVNETQTKELLVEEAKKPPKVRKGRKPKLIETNIDDQLDIKEVPNNEPDIVALPAEAAIELSTENEPTVLENKIITKQVSDSEDEVPLAQIAKQDSIETTSKNDMVETLTTDSLKENIETPKDPVIDTKAPTTIKKIRRKKRKKIYVRQKRHINKPSIKVDALLESNTNLPSEDPQQCEEVVNKEAPTKQRTRRKSKSSKKIDTVDNDLFKNFSLVINKKTKRIPPTSIVDDSVCDDINFFVKPVEVIEAKPSENLLNDSIEEMDMELEDLPVNSSIIIIERDVMGEKVVESEVQSLDDIMDREDLSGTNEVPESQDVSVLPIVDKEEIVVKPIPRKRGRPAKNQKKLITMINNPLKESTPKRGRPRRSRTINNEIERPKSPLVEEIIHAVSEPDLSVIQFTAVELVDVEQNNLEISEEYVVDVPIETSEIVEDVDENTQETKDEDKVTSSSEIQLVQTPIAAKRGPKKGSKNKRNNLKQCKTDETNDIPKKDEEGLIGSDSVLLDESENLKISPVKRRRGRPSKNQTNIEVLRQTDIEVAVLPLNEPIAEDFEDKCNNDILKLPLSLEYKSDVDEGTKSRRSRKVIDYNEDVLALKINEDEIFKTSKKNVDEDVNQEPIVTSEYLPPEIPVEQISSKESVVDVETNEIVASIDENNQETKATSSSESELVQTSRAPKKGTKNKRNNLKQCKTDETNSIPEKDEECLVGSNSILLEDSESLKISPVKRRKGRPSKNIEVLKQTDIEVAVLPLNDPIIAEVFENGCNQLPLNDDVDEGTKSRRSRKVIDYNEDILALQINKGKIFERSGKNVDEAVNSKIMVEQITSEYLPPEIPVESVVDVESNEIVEDVDKNNQETKDEDKAISNLEIELVQTPSPAKRGPKKGTKNKRNNLKQCKTDETNSIPEKDEECLVNSILVADSESLKFFPVKRRKGRPNKNIEVSKQTDIEVTVLPLTEPIIAEAFEDISHLPINDDVDEGTKSRRSRKIIDYNEDILALKINQDEIFKRSTKEAVNQEPMVTPEYLPPEIPIEQISSVVNVPIETNEIVEDVDENNQDKATSSSEIETLTVAKRSPKKGPKNKKNNLKPVWEEVIPCKVSEFSEIPKLVVDIHHEDQIELDNIELEPTCDIVNIVLEQPEDVCNLKDTKKAEKKKRRSRKSTNAEETSVINDPSDSLVEDLVSLEQKLEALENESYSRYQRKSRKSSNYNEDNIIVEDKPEILINDAELSSAIEEQPILNNNKSLDLLDNIESVKDVFEFEESTSSKEVFSTINNNECTVTELESVPVSKPRKGRGKARRNKKNHSEVNEPIQKTKGKRNRRNKKDGKEVNQTIVGLDLVKDQFDKDEVIEPEANQDISIEAQNIDSLTPLKDCNEVTDELNNEVAPEPESDEVQNDSLIEIDENPLTDFKTSNDKEKQLINEEIQAKLSISVTENDENLQVDVNEPETKLQTENEVVDVYEQLDLDENIEDAPKAKSRSKPKKNNMDIDITNILNVLPRMRKSRNNITEDFINEMSVPLTENVSDIKSTTVEKLIPDDNLLEEIVLETKSLPTSIQHKKRKNIRQNIDDDHQQELAKINIKNLLLSSFAPPDSTYERDFSESKIKKPKNTSFDALKNVLNTITTSDNMFSEIPPLSEIISSSEMDIAPVLDEIDKSLESEDIYDFNDEITQKKTVKKKIRNKPVKVQSTKPRKRSKSSGHNEQELLTIEKEVSDILNTNENDLELRRSRRESRKVASYNENDLIDPLIDALEKTRSRTTKKEKPPIEKPKLNSEELFDLLKKSSCDDAEVTTNINTTFIDQLDSSNGADQDLPSDVDSIASPSTKLQDPDKIYEFTEDSPENTTFPKKKKSLPSAENNYCQICKKSFIRIENLIKHKTTLTHISKLSELEAKEAEEKTRLLEKEAAEPLQNNHHSLKLVDIISDVLNKPVLENYKESKDVRRYKSLGERKSFDSEVNNTPYILPTTILEKQINLLENIIGNNRPENNYIDEISSCSNTSCTTIFNVNSDADFIKPPIQYEEISEDSVNNTRVYEDPKQRKTLNRDEELFLECCSLLKSGSEVSNSIKNPATEPESKNLIQPVEEAHEYSDNSRTPTPLGDTFDDEASNSNTISSNWHLNSEKTVDKNLSLSFEEVKNKEAAGMSFGEILTKGLKNQFENVAKVNERVKENNDFQKDPTPEQSPTPEDRKDDSDGSIVSKKVATKGARKVYEGLRVSIPTEDLNLDVLNAKKCEIIKTAPQVEEQTSPSKPRSMRKSKPVKKSQVGSNLLFKVNKKRPIQTDIYNFEETQDNVDIFIKPTAKDINKKIIPSDNESLGYADSIGADAKSVSSLSSISAMSTKKPLEPTSPQNITKKKSKIMGKIFKNAAKTKTDDIDEELRNIPEIPEIDNLELVENYVRSCQRVQSPFLPPPPPPAPLDQVPKKPKMTEEEMNMLFDQLLGKDIEKPKPTKRKNHNNNKVKHRKRSRVNSESSDEYNLNKSTKKRTNKKNNPDDSGINMEQELKECIGVASRKSQRTCTSGKQNILVEHWSSDEEAFEAMLETHKLPVEVEKVFEKPPKPKKLVKKPRKPKQVPKTLEEIAVATSNRRKRTAADPLYHWSSSEDDSESLIEIKPIREEEDEDDRPVQHGWIVGDSPKKLVTMLALTKGKKTDFDSVKEQGKRRTSNVAS</sequence>
<dbReference type="Proteomes" id="UP001152799">
    <property type="component" value="Chromosome 7"/>
</dbReference>
<feature type="compositionally biased region" description="Polar residues" evidence="2">
    <location>
        <begin position="2010"/>
        <end position="2026"/>
    </location>
</feature>
<feature type="compositionally biased region" description="Basic residues" evidence="2">
    <location>
        <begin position="3799"/>
        <end position="3817"/>
    </location>
</feature>
<feature type="compositionally biased region" description="Basic and acidic residues" evidence="2">
    <location>
        <begin position="1002"/>
        <end position="1019"/>
    </location>
</feature>
<feature type="compositionally biased region" description="Basic residues" evidence="2">
    <location>
        <begin position="1541"/>
        <end position="1550"/>
    </location>
</feature>
<gene>
    <name evidence="4" type="ORF">CEUTPL_LOCUS12307</name>
</gene>
<dbReference type="GO" id="GO:0008270">
    <property type="term" value="F:zinc ion binding"/>
    <property type="evidence" value="ECO:0007669"/>
    <property type="project" value="UniProtKB-KW"/>
</dbReference>
<feature type="compositionally biased region" description="Basic and acidic residues" evidence="2">
    <location>
        <begin position="3518"/>
        <end position="3529"/>
    </location>
</feature>
<organism evidence="4 5">
    <name type="scientific">Ceutorhynchus assimilis</name>
    <name type="common">cabbage seed weevil</name>
    <dbReference type="NCBI Taxonomy" id="467358"/>
    <lineage>
        <taxon>Eukaryota</taxon>
        <taxon>Metazoa</taxon>
        <taxon>Ecdysozoa</taxon>
        <taxon>Arthropoda</taxon>
        <taxon>Hexapoda</taxon>
        <taxon>Insecta</taxon>
        <taxon>Pterygota</taxon>
        <taxon>Neoptera</taxon>
        <taxon>Endopterygota</taxon>
        <taxon>Coleoptera</taxon>
        <taxon>Polyphaga</taxon>
        <taxon>Cucujiformia</taxon>
        <taxon>Curculionidae</taxon>
        <taxon>Ceutorhynchinae</taxon>
        <taxon>Ceutorhynchus</taxon>
    </lineage>
</organism>
<evidence type="ECO:0000313" key="5">
    <source>
        <dbReference type="Proteomes" id="UP001152799"/>
    </source>
</evidence>
<feature type="compositionally biased region" description="Basic and acidic residues" evidence="2">
    <location>
        <begin position="3999"/>
        <end position="4011"/>
    </location>
</feature>
<feature type="region of interest" description="Disordered" evidence="2">
    <location>
        <begin position="2499"/>
        <end position="2522"/>
    </location>
</feature>
<feature type="compositionally biased region" description="Basic residues" evidence="2">
    <location>
        <begin position="3025"/>
        <end position="3034"/>
    </location>
</feature>
<accession>A0A9N9QRF2</accession>
<feature type="region of interest" description="Disordered" evidence="2">
    <location>
        <begin position="2404"/>
        <end position="2435"/>
    </location>
</feature>
<dbReference type="PROSITE" id="PS00028">
    <property type="entry name" value="ZINC_FINGER_C2H2_1"/>
    <property type="match status" value="4"/>
</dbReference>
<feature type="region of interest" description="Disordered" evidence="2">
    <location>
        <begin position="216"/>
        <end position="250"/>
    </location>
</feature>
<feature type="compositionally biased region" description="Basic residues" evidence="2">
    <location>
        <begin position="1816"/>
        <end position="1828"/>
    </location>
</feature>
<reference evidence="4" key="1">
    <citation type="submission" date="2022-01" db="EMBL/GenBank/DDBJ databases">
        <authorList>
            <person name="King R."/>
        </authorList>
    </citation>
    <scope>NUCLEOTIDE SEQUENCE</scope>
</reference>
<feature type="region of interest" description="Disordered" evidence="2">
    <location>
        <begin position="3999"/>
        <end position="4019"/>
    </location>
</feature>
<feature type="region of interest" description="Disordered" evidence="2">
    <location>
        <begin position="3754"/>
        <end position="3773"/>
    </location>
</feature>
<dbReference type="OrthoDB" id="6382392at2759"/>
<keyword evidence="1" id="KW-0862">Zinc</keyword>
<feature type="compositionally biased region" description="Pro residues" evidence="2">
    <location>
        <begin position="3758"/>
        <end position="3767"/>
    </location>
</feature>
<feature type="domain" description="C2H2-type" evidence="3">
    <location>
        <begin position="3209"/>
        <end position="3238"/>
    </location>
</feature>
<evidence type="ECO:0000256" key="1">
    <source>
        <dbReference type="PROSITE-ProRule" id="PRU00042"/>
    </source>
</evidence>
<dbReference type="EMBL" id="OU892283">
    <property type="protein sequence ID" value="CAG9771882.1"/>
    <property type="molecule type" value="Genomic_DNA"/>
</dbReference>
<feature type="region of interest" description="Disordered" evidence="2">
    <location>
        <begin position="3792"/>
        <end position="3848"/>
    </location>
</feature>
<feature type="compositionally biased region" description="Basic and acidic residues" evidence="2">
    <location>
        <begin position="1832"/>
        <end position="1846"/>
    </location>
</feature>
<proteinExistence type="predicted"/>
<feature type="compositionally biased region" description="Polar residues" evidence="2">
    <location>
        <begin position="2408"/>
        <end position="2417"/>
    </location>
</feature>
<feature type="region of interest" description="Disordered" evidence="2">
    <location>
        <begin position="1787"/>
        <end position="1846"/>
    </location>
</feature>
<feature type="region of interest" description="Disordered" evidence="2">
    <location>
        <begin position="3935"/>
        <end position="3959"/>
    </location>
</feature>
<feature type="compositionally biased region" description="Basic residues" evidence="2">
    <location>
        <begin position="2665"/>
        <end position="2675"/>
    </location>
</feature>
<keyword evidence="5" id="KW-1185">Reference proteome</keyword>
<feature type="compositionally biased region" description="Basic residues" evidence="2">
    <location>
        <begin position="3602"/>
        <end position="3611"/>
    </location>
</feature>
<evidence type="ECO:0000313" key="4">
    <source>
        <dbReference type="EMBL" id="CAG9771882.1"/>
    </source>
</evidence>
<name>A0A9N9QRF2_9CUCU</name>
<feature type="compositionally biased region" description="Basic residues" evidence="2">
    <location>
        <begin position="2640"/>
        <end position="2653"/>
    </location>
</feature>
<dbReference type="SMART" id="SM00384">
    <property type="entry name" value="AT_hook"/>
    <property type="match status" value="5"/>
</dbReference>
<feature type="region of interest" description="Disordered" evidence="2">
    <location>
        <begin position="3589"/>
        <end position="3615"/>
    </location>
</feature>
<feature type="region of interest" description="Disordered" evidence="2">
    <location>
        <begin position="2634"/>
        <end position="2679"/>
    </location>
</feature>
<dbReference type="PROSITE" id="PS50157">
    <property type="entry name" value="ZINC_FINGER_C2H2_2"/>
    <property type="match status" value="3"/>
</dbReference>
<feature type="domain" description="C2H2-type" evidence="3">
    <location>
        <begin position="168"/>
        <end position="196"/>
    </location>
</feature>
<feature type="region of interest" description="Disordered" evidence="2">
    <location>
        <begin position="1"/>
        <end position="68"/>
    </location>
</feature>
<feature type="region of interest" description="Disordered" evidence="2">
    <location>
        <begin position="3518"/>
        <end position="3549"/>
    </location>
</feature>
<feature type="region of interest" description="Disordered" evidence="2">
    <location>
        <begin position="2222"/>
        <end position="2247"/>
    </location>
</feature>
<feature type="compositionally biased region" description="Basic residues" evidence="2">
    <location>
        <begin position="2231"/>
        <end position="2243"/>
    </location>
</feature>
<protein>
    <recommendedName>
        <fullName evidence="3">C2H2-type domain-containing protein</fullName>
    </recommendedName>
</protein>
<feature type="region of interest" description="Disordered" evidence="2">
    <location>
        <begin position="3025"/>
        <end position="3055"/>
    </location>
</feature>
<feature type="region of interest" description="Disordered" evidence="2">
    <location>
        <begin position="839"/>
        <end position="861"/>
    </location>
</feature>
<evidence type="ECO:0000259" key="3">
    <source>
        <dbReference type="PROSITE" id="PS50157"/>
    </source>
</evidence>
<dbReference type="Gene3D" id="3.30.160.60">
    <property type="entry name" value="Classic Zinc Finger"/>
    <property type="match status" value="1"/>
</dbReference>
<keyword evidence="1" id="KW-0863">Zinc-finger</keyword>
<feature type="region of interest" description="Disordered" evidence="2">
    <location>
        <begin position="2003"/>
        <end position="2048"/>
    </location>
</feature>
<feature type="region of interest" description="Disordered" evidence="2">
    <location>
        <begin position="3152"/>
        <end position="3176"/>
    </location>
</feature>
<feature type="domain" description="C2H2-type" evidence="3">
    <location>
        <begin position="648"/>
        <end position="671"/>
    </location>
</feature>
<feature type="region of interest" description="Disordered" evidence="2">
    <location>
        <begin position="3412"/>
        <end position="3465"/>
    </location>
</feature>
<dbReference type="GO" id="GO:0003677">
    <property type="term" value="F:DNA binding"/>
    <property type="evidence" value="ECO:0007669"/>
    <property type="project" value="InterPro"/>
</dbReference>
<evidence type="ECO:0000256" key="2">
    <source>
        <dbReference type="SAM" id="MobiDB-lite"/>
    </source>
</evidence>